<feature type="domain" description="Cupin type-2" evidence="1">
    <location>
        <begin position="41"/>
        <end position="96"/>
    </location>
</feature>
<accession>A0A2A6FH51</accession>
<dbReference type="AlphaFoldDB" id="A0A2A6FH51"/>
<dbReference type="SUPFAM" id="SSF51182">
    <property type="entry name" value="RmlC-like cupins"/>
    <property type="match status" value="1"/>
</dbReference>
<evidence type="ECO:0000313" key="2">
    <source>
        <dbReference type="EMBL" id="PDQ20971.1"/>
    </source>
</evidence>
<reference evidence="2 3" key="1">
    <citation type="submission" date="2017-09" db="EMBL/GenBank/DDBJ databases">
        <title>Mesorhizobum sanjuanii sp. nov. isolated from nodules of Lotus tenuis in saline-alkaline lowlands of Flooding Pampa.</title>
        <authorList>
            <person name="Sannazzaro A.I."/>
            <person name="Torres Tejerizo G.A."/>
            <person name="Fontana F."/>
            <person name="Cumpa Velazquez L.M."/>
            <person name="Hansen L."/>
            <person name="Pistorio M."/>
            <person name="Estrella M.J."/>
        </authorList>
    </citation>
    <scope>NUCLEOTIDE SEQUENCE [LARGE SCALE GENOMIC DNA]</scope>
    <source>
        <strain evidence="2 3">BSA136</strain>
    </source>
</reference>
<comment type="caution">
    <text evidence="2">The sequence shown here is derived from an EMBL/GenBank/DDBJ whole genome shotgun (WGS) entry which is preliminary data.</text>
</comment>
<dbReference type="Pfam" id="PF07883">
    <property type="entry name" value="Cupin_2"/>
    <property type="match status" value="1"/>
</dbReference>
<evidence type="ECO:0000313" key="3">
    <source>
        <dbReference type="Proteomes" id="UP000219182"/>
    </source>
</evidence>
<dbReference type="RefSeq" id="WP_097573747.1">
    <property type="nucleotide sequence ID" value="NZ_NWQG01000056.1"/>
</dbReference>
<gene>
    <name evidence="2" type="ORF">CN311_11350</name>
</gene>
<dbReference type="InterPro" id="IPR013096">
    <property type="entry name" value="Cupin_2"/>
</dbReference>
<dbReference type="InterPro" id="IPR014710">
    <property type="entry name" value="RmlC-like_jellyroll"/>
</dbReference>
<organism evidence="2 3">
    <name type="scientific">Mesorhizobium sanjuanii</name>
    <dbReference type="NCBI Taxonomy" id="2037900"/>
    <lineage>
        <taxon>Bacteria</taxon>
        <taxon>Pseudomonadati</taxon>
        <taxon>Pseudomonadota</taxon>
        <taxon>Alphaproteobacteria</taxon>
        <taxon>Hyphomicrobiales</taxon>
        <taxon>Phyllobacteriaceae</taxon>
        <taxon>Mesorhizobium</taxon>
    </lineage>
</organism>
<dbReference type="Proteomes" id="UP000219182">
    <property type="component" value="Unassembled WGS sequence"/>
</dbReference>
<protein>
    <recommendedName>
        <fullName evidence="1">Cupin type-2 domain-containing protein</fullName>
    </recommendedName>
</protein>
<name>A0A2A6FH51_9HYPH</name>
<sequence length="146" mass="15928">MSQAIAKGLHPIIAEPGAPPIAAAGTSLVVREWSMSGPEYMHVHQSDDEAWHILEGTLRFRFADREVDAAPGTTVFVPAGLAHTYRAIEPSRYLIILTPKIDRLIARLLNWSEVSDLRSTLGEFDTVLAEQAAPQPGETLDERSGA</sequence>
<dbReference type="InterPro" id="IPR011051">
    <property type="entry name" value="RmlC_Cupin_sf"/>
</dbReference>
<evidence type="ECO:0000259" key="1">
    <source>
        <dbReference type="Pfam" id="PF07883"/>
    </source>
</evidence>
<dbReference type="Gene3D" id="2.60.120.10">
    <property type="entry name" value="Jelly Rolls"/>
    <property type="match status" value="1"/>
</dbReference>
<proteinExistence type="predicted"/>
<dbReference type="EMBL" id="NWQG01000056">
    <property type="protein sequence ID" value="PDQ20971.1"/>
    <property type="molecule type" value="Genomic_DNA"/>
</dbReference>
<keyword evidence="3" id="KW-1185">Reference proteome</keyword>